<keyword evidence="3" id="KW-1185">Reference proteome</keyword>
<comment type="caution">
    <text evidence="2">The sequence shown here is derived from an EMBL/GenBank/DDBJ whole genome shotgun (WGS) entry which is preliminary data.</text>
</comment>
<dbReference type="EMBL" id="JACGWO010000001">
    <property type="protein sequence ID" value="KAK4438560.1"/>
    <property type="molecule type" value="Genomic_DNA"/>
</dbReference>
<proteinExistence type="predicted"/>
<feature type="compositionally biased region" description="Low complexity" evidence="1">
    <location>
        <begin position="9"/>
        <end position="27"/>
    </location>
</feature>
<accession>A0AAE2CY03</accession>
<reference evidence="2" key="1">
    <citation type="submission" date="2020-06" db="EMBL/GenBank/DDBJ databases">
        <authorList>
            <person name="Li T."/>
            <person name="Hu X."/>
            <person name="Zhang T."/>
            <person name="Song X."/>
            <person name="Zhang H."/>
            <person name="Dai N."/>
            <person name="Sheng W."/>
            <person name="Hou X."/>
            <person name="Wei L."/>
        </authorList>
    </citation>
    <scope>NUCLEOTIDE SEQUENCE</scope>
    <source>
        <strain evidence="2">3651</strain>
        <tissue evidence="2">Leaf</tissue>
    </source>
</reference>
<evidence type="ECO:0000256" key="1">
    <source>
        <dbReference type="SAM" id="MobiDB-lite"/>
    </source>
</evidence>
<sequence length="122" mass="13652">MLPFLQQVAAENQEIPQQNQEQSQQEASNRKESSSGGRGQGKQAKKHRSEPSKERVTYEGPRNTALLGEQGQHTSTQKLAKNLPPVVGSSSAKVARKRNKMPTIEQVLQNIKDKAKNRPWRP</sequence>
<dbReference type="AlphaFoldDB" id="A0AAE2CY03"/>
<dbReference type="Proteomes" id="UP001293254">
    <property type="component" value="Unassembled WGS sequence"/>
</dbReference>
<gene>
    <name evidence="2" type="ORF">Salat_0190500</name>
</gene>
<evidence type="ECO:0000313" key="2">
    <source>
        <dbReference type="EMBL" id="KAK4438560.1"/>
    </source>
</evidence>
<name>A0AAE2CY03_9LAMI</name>
<organism evidence="2 3">
    <name type="scientific">Sesamum alatum</name>
    <dbReference type="NCBI Taxonomy" id="300844"/>
    <lineage>
        <taxon>Eukaryota</taxon>
        <taxon>Viridiplantae</taxon>
        <taxon>Streptophyta</taxon>
        <taxon>Embryophyta</taxon>
        <taxon>Tracheophyta</taxon>
        <taxon>Spermatophyta</taxon>
        <taxon>Magnoliopsida</taxon>
        <taxon>eudicotyledons</taxon>
        <taxon>Gunneridae</taxon>
        <taxon>Pentapetalae</taxon>
        <taxon>asterids</taxon>
        <taxon>lamiids</taxon>
        <taxon>Lamiales</taxon>
        <taxon>Pedaliaceae</taxon>
        <taxon>Sesamum</taxon>
    </lineage>
</organism>
<feature type="region of interest" description="Disordered" evidence="1">
    <location>
        <begin position="1"/>
        <end position="103"/>
    </location>
</feature>
<reference evidence="2" key="2">
    <citation type="journal article" date="2024" name="Plant">
        <title>Genomic evolution and insights into agronomic trait innovations of Sesamum species.</title>
        <authorList>
            <person name="Miao H."/>
            <person name="Wang L."/>
            <person name="Qu L."/>
            <person name="Liu H."/>
            <person name="Sun Y."/>
            <person name="Le M."/>
            <person name="Wang Q."/>
            <person name="Wei S."/>
            <person name="Zheng Y."/>
            <person name="Lin W."/>
            <person name="Duan Y."/>
            <person name="Cao H."/>
            <person name="Xiong S."/>
            <person name="Wang X."/>
            <person name="Wei L."/>
            <person name="Li C."/>
            <person name="Ma Q."/>
            <person name="Ju M."/>
            <person name="Zhao R."/>
            <person name="Li G."/>
            <person name="Mu C."/>
            <person name="Tian Q."/>
            <person name="Mei H."/>
            <person name="Zhang T."/>
            <person name="Gao T."/>
            <person name="Zhang H."/>
        </authorList>
    </citation>
    <scope>NUCLEOTIDE SEQUENCE</scope>
    <source>
        <strain evidence="2">3651</strain>
    </source>
</reference>
<protein>
    <submittedName>
        <fullName evidence="2">Uncharacterized protein</fullName>
    </submittedName>
</protein>
<evidence type="ECO:0000313" key="3">
    <source>
        <dbReference type="Proteomes" id="UP001293254"/>
    </source>
</evidence>